<evidence type="ECO:0000313" key="3">
    <source>
        <dbReference type="EMBL" id="GAA3630282.1"/>
    </source>
</evidence>
<dbReference type="InterPro" id="IPR036388">
    <property type="entry name" value="WH-like_DNA-bd_sf"/>
</dbReference>
<evidence type="ECO:0000256" key="1">
    <source>
        <dbReference type="SAM" id="MobiDB-lite"/>
    </source>
</evidence>
<dbReference type="InterPro" id="IPR036390">
    <property type="entry name" value="WH_DNA-bd_sf"/>
</dbReference>
<dbReference type="Gene3D" id="1.10.10.10">
    <property type="entry name" value="Winged helix-like DNA-binding domain superfamily/Winged helix DNA-binding domain"/>
    <property type="match status" value="1"/>
</dbReference>
<keyword evidence="4" id="KW-1185">Reference proteome</keyword>
<feature type="domain" description="Transcription regulator PadR N-terminal" evidence="2">
    <location>
        <begin position="109"/>
        <end position="177"/>
    </location>
</feature>
<name>A0ABP7AE02_9ACTN</name>
<dbReference type="PANTHER" id="PTHR43252">
    <property type="entry name" value="TRANSCRIPTIONAL REGULATOR YQJI"/>
    <property type="match status" value="1"/>
</dbReference>
<dbReference type="Proteomes" id="UP001501490">
    <property type="component" value="Unassembled WGS sequence"/>
</dbReference>
<sequence>MLVMTGAYAMDTPWLWFARQCGGGPWAERLRAERFRAERFRGERLRQARDDWFAAMGARKASHGPHAYGPWGPWAPFAGQPPFGPPFAPGWGRGGRGPKARRGDVRAAILSVLSDASLNGYQIIQEIADRSGGAWKPSPGSIYPTLQQLEDEGLVRADSADGKRTYSLTEEGRTYVAEHADEVSAPWQSMADAEAADDGLKPLIAQIAAAIWQIASVGTPEQQARGREALVELRRKLHSILAEPDPSPTDNAGESTDEAQ</sequence>
<dbReference type="Pfam" id="PF03551">
    <property type="entry name" value="PadR"/>
    <property type="match status" value="1"/>
</dbReference>
<dbReference type="PANTHER" id="PTHR43252:SF2">
    <property type="entry name" value="TRANSCRIPTION REGULATOR, PADR-LIKE FAMILY"/>
    <property type="match status" value="1"/>
</dbReference>
<accession>A0ABP7AE02</accession>
<dbReference type="EMBL" id="BAABAB010000026">
    <property type="protein sequence ID" value="GAA3630282.1"/>
    <property type="molecule type" value="Genomic_DNA"/>
</dbReference>
<feature type="region of interest" description="Disordered" evidence="1">
    <location>
        <begin position="239"/>
        <end position="260"/>
    </location>
</feature>
<comment type="caution">
    <text evidence="3">The sequence shown here is derived from an EMBL/GenBank/DDBJ whole genome shotgun (WGS) entry which is preliminary data.</text>
</comment>
<organism evidence="3 4">
    <name type="scientific">Microlunatus ginsengisoli</name>
    <dbReference type="NCBI Taxonomy" id="363863"/>
    <lineage>
        <taxon>Bacteria</taxon>
        <taxon>Bacillati</taxon>
        <taxon>Actinomycetota</taxon>
        <taxon>Actinomycetes</taxon>
        <taxon>Propionibacteriales</taxon>
        <taxon>Propionibacteriaceae</taxon>
        <taxon>Microlunatus</taxon>
    </lineage>
</organism>
<protein>
    <recommendedName>
        <fullName evidence="2">Transcription regulator PadR N-terminal domain-containing protein</fullName>
    </recommendedName>
</protein>
<proteinExistence type="predicted"/>
<evidence type="ECO:0000313" key="4">
    <source>
        <dbReference type="Proteomes" id="UP001501490"/>
    </source>
</evidence>
<dbReference type="InterPro" id="IPR005149">
    <property type="entry name" value="Tscrpt_reg_PadR_N"/>
</dbReference>
<evidence type="ECO:0000259" key="2">
    <source>
        <dbReference type="Pfam" id="PF03551"/>
    </source>
</evidence>
<reference evidence="4" key="1">
    <citation type="journal article" date="2019" name="Int. J. Syst. Evol. Microbiol.">
        <title>The Global Catalogue of Microorganisms (GCM) 10K type strain sequencing project: providing services to taxonomists for standard genome sequencing and annotation.</title>
        <authorList>
            <consortium name="The Broad Institute Genomics Platform"/>
            <consortium name="The Broad Institute Genome Sequencing Center for Infectious Disease"/>
            <person name="Wu L."/>
            <person name="Ma J."/>
        </authorList>
    </citation>
    <scope>NUCLEOTIDE SEQUENCE [LARGE SCALE GENOMIC DNA]</scope>
    <source>
        <strain evidence="4">JCM 16929</strain>
    </source>
</reference>
<dbReference type="SUPFAM" id="SSF46785">
    <property type="entry name" value="Winged helix' DNA-binding domain"/>
    <property type="match status" value="1"/>
</dbReference>
<gene>
    <name evidence="3" type="ORF">GCM10022236_35920</name>
</gene>
<dbReference type="CDD" id="cd00090">
    <property type="entry name" value="HTH_ARSR"/>
    <property type="match status" value="1"/>
</dbReference>
<dbReference type="InterPro" id="IPR011991">
    <property type="entry name" value="ArsR-like_HTH"/>
</dbReference>